<feature type="region of interest" description="Disordered" evidence="1">
    <location>
        <begin position="165"/>
        <end position="199"/>
    </location>
</feature>
<evidence type="ECO:0000313" key="2">
    <source>
        <dbReference type="EMBL" id="KAK8396006.1"/>
    </source>
</evidence>
<gene>
    <name evidence="2" type="ORF">O3P69_005232</name>
</gene>
<proteinExistence type="predicted"/>
<evidence type="ECO:0000313" key="3">
    <source>
        <dbReference type="Proteomes" id="UP001487740"/>
    </source>
</evidence>
<feature type="region of interest" description="Disordered" evidence="1">
    <location>
        <begin position="1"/>
        <end position="26"/>
    </location>
</feature>
<keyword evidence="3" id="KW-1185">Reference proteome</keyword>
<evidence type="ECO:0000256" key="1">
    <source>
        <dbReference type="SAM" id="MobiDB-lite"/>
    </source>
</evidence>
<dbReference type="EMBL" id="JARAKH010000016">
    <property type="protein sequence ID" value="KAK8396006.1"/>
    <property type="molecule type" value="Genomic_DNA"/>
</dbReference>
<organism evidence="2 3">
    <name type="scientific">Scylla paramamosain</name>
    <name type="common">Mud crab</name>
    <dbReference type="NCBI Taxonomy" id="85552"/>
    <lineage>
        <taxon>Eukaryota</taxon>
        <taxon>Metazoa</taxon>
        <taxon>Ecdysozoa</taxon>
        <taxon>Arthropoda</taxon>
        <taxon>Crustacea</taxon>
        <taxon>Multicrustacea</taxon>
        <taxon>Malacostraca</taxon>
        <taxon>Eumalacostraca</taxon>
        <taxon>Eucarida</taxon>
        <taxon>Decapoda</taxon>
        <taxon>Pleocyemata</taxon>
        <taxon>Brachyura</taxon>
        <taxon>Eubrachyura</taxon>
        <taxon>Portunoidea</taxon>
        <taxon>Portunidae</taxon>
        <taxon>Portuninae</taxon>
        <taxon>Scylla</taxon>
    </lineage>
</organism>
<protein>
    <submittedName>
        <fullName evidence="2">Uncharacterized protein</fullName>
    </submittedName>
</protein>
<sequence length="301" mass="32451">MQQQQQEEEEEEEEGNEGQEDNGRRCDWLTDNTALMDLNVTGTLGIGSTFVTLQVPRQVSSVMSTSDPNLGDRDTVGKSKLLISHACLHIPAGVRGRPPGGTQVKVGGVSLPIGRGEPKEARGLAETQGEGGAWGMYRPTLHTHLTAAPLTLVLRRVWKPRPGCCGEGPEAAKGHHNSGISDYLPPPPPPPDENHPRPANLNPKTCVYYLGFSLLQAKGGEGVYLSSLLLPLSPLISPRICLPPHLPPYGPRTRLPPPPPPLTPQMVVKCRSPVNRSFTPPLYDPPCFCSPVVTTCRTSDP</sequence>
<accession>A0AAW0UAN5</accession>
<comment type="caution">
    <text evidence="2">The sequence shown here is derived from an EMBL/GenBank/DDBJ whole genome shotgun (WGS) entry which is preliminary data.</text>
</comment>
<name>A0AAW0UAN5_SCYPA</name>
<dbReference type="AlphaFoldDB" id="A0AAW0UAN5"/>
<dbReference type="Proteomes" id="UP001487740">
    <property type="component" value="Unassembled WGS sequence"/>
</dbReference>
<reference evidence="2 3" key="1">
    <citation type="submission" date="2023-03" db="EMBL/GenBank/DDBJ databases">
        <title>High-quality genome of Scylla paramamosain provides insights in environmental adaptation.</title>
        <authorList>
            <person name="Zhang L."/>
        </authorList>
    </citation>
    <scope>NUCLEOTIDE SEQUENCE [LARGE SCALE GENOMIC DNA]</scope>
    <source>
        <strain evidence="2">LZ_2023a</strain>
        <tissue evidence="2">Muscle</tissue>
    </source>
</reference>
<feature type="compositionally biased region" description="Acidic residues" evidence="1">
    <location>
        <begin position="1"/>
        <end position="20"/>
    </location>
</feature>